<evidence type="ECO:0000313" key="2">
    <source>
        <dbReference type="EMBL" id="KAJ3603179.1"/>
    </source>
</evidence>
<comment type="caution">
    <text evidence="2">The sequence shown here is derived from an EMBL/GenBank/DDBJ whole genome shotgun (WGS) entry which is preliminary data.</text>
</comment>
<accession>A0A9Q0EAU2</accession>
<evidence type="ECO:0000313" key="3">
    <source>
        <dbReference type="Proteomes" id="UP001148018"/>
    </source>
</evidence>
<gene>
    <name evidence="2" type="ORF">NHX12_030922</name>
</gene>
<feature type="region of interest" description="Disordered" evidence="1">
    <location>
        <begin position="1"/>
        <end position="28"/>
    </location>
</feature>
<protein>
    <submittedName>
        <fullName evidence="2">Uncharacterized protein</fullName>
    </submittedName>
</protein>
<reference evidence="2" key="1">
    <citation type="submission" date="2022-07" db="EMBL/GenBank/DDBJ databases">
        <title>Chromosome-level genome of Muraenolepis orangiensis.</title>
        <authorList>
            <person name="Kim J."/>
        </authorList>
    </citation>
    <scope>NUCLEOTIDE SEQUENCE</scope>
    <source>
        <strain evidence="2">KU_S4_2022</strain>
        <tissue evidence="2">Muscle</tissue>
    </source>
</reference>
<dbReference type="Proteomes" id="UP001148018">
    <property type="component" value="Unassembled WGS sequence"/>
</dbReference>
<keyword evidence="3" id="KW-1185">Reference proteome</keyword>
<evidence type="ECO:0000256" key="1">
    <source>
        <dbReference type="SAM" id="MobiDB-lite"/>
    </source>
</evidence>
<name>A0A9Q0EAU2_9TELE</name>
<sequence length="60" mass="6722">MSCDSAGGPALPVRGGEKQTRLRRRKTRGRGCEKGYFLRLESDFLGWNHSPDGGLWEKAE</sequence>
<organism evidence="2 3">
    <name type="scientific">Muraenolepis orangiensis</name>
    <name type="common">Patagonian moray cod</name>
    <dbReference type="NCBI Taxonomy" id="630683"/>
    <lineage>
        <taxon>Eukaryota</taxon>
        <taxon>Metazoa</taxon>
        <taxon>Chordata</taxon>
        <taxon>Craniata</taxon>
        <taxon>Vertebrata</taxon>
        <taxon>Euteleostomi</taxon>
        <taxon>Actinopterygii</taxon>
        <taxon>Neopterygii</taxon>
        <taxon>Teleostei</taxon>
        <taxon>Neoteleostei</taxon>
        <taxon>Acanthomorphata</taxon>
        <taxon>Zeiogadaria</taxon>
        <taxon>Gadariae</taxon>
        <taxon>Gadiformes</taxon>
        <taxon>Muraenolepidoidei</taxon>
        <taxon>Muraenolepididae</taxon>
        <taxon>Muraenolepis</taxon>
    </lineage>
</organism>
<dbReference type="AlphaFoldDB" id="A0A9Q0EAU2"/>
<dbReference type="EMBL" id="JANIIK010000046">
    <property type="protein sequence ID" value="KAJ3603179.1"/>
    <property type="molecule type" value="Genomic_DNA"/>
</dbReference>
<proteinExistence type="predicted"/>